<evidence type="ECO:0000313" key="2">
    <source>
        <dbReference type="Proteomes" id="UP000317977"/>
    </source>
</evidence>
<accession>A0A5C6EKN1</accession>
<dbReference type="Proteomes" id="UP000317977">
    <property type="component" value="Unassembled WGS sequence"/>
</dbReference>
<keyword evidence="2" id="KW-1185">Reference proteome</keyword>
<proteinExistence type="predicted"/>
<evidence type="ECO:0000313" key="1">
    <source>
        <dbReference type="EMBL" id="TWU49040.1"/>
    </source>
</evidence>
<sequence>MVALSVVCYSNETAINDGNLLTSEPSELLALPSFFLKIGQLAGRRQRAKRPNGRVEDIKQHQHPVLIAVERAVVGFVAVALAV</sequence>
<comment type="caution">
    <text evidence="1">The sequence shown here is derived from an EMBL/GenBank/DDBJ whole genome shotgun (WGS) entry which is preliminary data.</text>
</comment>
<name>A0A5C6EKN1_9BACT</name>
<dbReference type="EMBL" id="SJPX01000004">
    <property type="protein sequence ID" value="TWU49040.1"/>
    <property type="molecule type" value="Genomic_DNA"/>
</dbReference>
<gene>
    <name evidence="1" type="ORF">Poly59_36530</name>
</gene>
<dbReference type="AlphaFoldDB" id="A0A5C6EKN1"/>
<protein>
    <submittedName>
        <fullName evidence="1">Uncharacterized protein</fullName>
    </submittedName>
</protein>
<reference evidence="1 2" key="1">
    <citation type="submission" date="2019-02" db="EMBL/GenBank/DDBJ databases">
        <title>Deep-cultivation of Planctomycetes and their phenomic and genomic characterization uncovers novel biology.</title>
        <authorList>
            <person name="Wiegand S."/>
            <person name="Jogler M."/>
            <person name="Boedeker C."/>
            <person name="Pinto D."/>
            <person name="Vollmers J."/>
            <person name="Rivas-Marin E."/>
            <person name="Kohn T."/>
            <person name="Peeters S.H."/>
            <person name="Heuer A."/>
            <person name="Rast P."/>
            <person name="Oberbeckmann S."/>
            <person name="Bunk B."/>
            <person name="Jeske O."/>
            <person name="Meyerdierks A."/>
            <person name="Storesund J.E."/>
            <person name="Kallscheuer N."/>
            <person name="Luecker S."/>
            <person name="Lage O.M."/>
            <person name="Pohl T."/>
            <person name="Merkel B.J."/>
            <person name="Hornburger P."/>
            <person name="Mueller R.-W."/>
            <person name="Bruemmer F."/>
            <person name="Labrenz M."/>
            <person name="Spormann A.M."/>
            <person name="Op Den Camp H."/>
            <person name="Overmann J."/>
            <person name="Amann R."/>
            <person name="Jetten M.S.M."/>
            <person name="Mascher T."/>
            <person name="Medema M.H."/>
            <person name="Devos D.P."/>
            <person name="Kaster A.-K."/>
            <person name="Ovreas L."/>
            <person name="Rohde M."/>
            <person name="Galperin M.Y."/>
            <person name="Jogler C."/>
        </authorList>
    </citation>
    <scope>NUCLEOTIDE SEQUENCE [LARGE SCALE GENOMIC DNA]</scope>
    <source>
        <strain evidence="1 2">Poly59</strain>
    </source>
</reference>
<organism evidence="1 2">
    <name type="scientific">Rubripirellula reticaptiva</name>
    <dbReference type="NCBI Taxonomy" id="2528013"/>
    <lineage>
        <taxon>Bacteria</taxon>
        <taxon>Pseudomonadati</taxon>
        <taxon>Planctomycetota</taxon>
        <taxon>Planctomycetia</taxon>
        <taxon>Pirellulales</taxon>
        <taxon>Pirellulaceae</taxon>
        <taxon>Rubripirellula</taxon>
    </lineage>
</organism>